<dbReference type="InterPro" id="IPR042211">
    <property type="entry name" value="CRISPR-assoc_Cas1_N"/>
</dbReference>
<name>A0A929FCK0_LEPEC</name>
<dbReference type="Pfam" id="PF00078">
    <property type="entry name" value="RVT_1"/>
    <property type="match status" value="1"/>
</dbReference>
<feature type="domain" description="Reverse transcriptase" evidence="11">
    <location>
        <begin position="43"/>
        <end position="269"/>
    </location>
</feature>
<comment type="cofactor">
    <cofactor evidence="10">
        <name>Mg(2+)</name>
        <dbReference type="ChEBI" id="CHEBI:18420"/>
    </cofactor>
    <cofactor evidence="10">
        <name>Mn(2+)</name>
        <dbReference type="ChEBI" id="CHEBI:29035"/>
    </cofactor>
</comment>
<dbReference type="InterPro" id="IPR043502">
    <property type="entry name" value="DNA/RNA_pol_sf"/>
</dbReference>
<evidence type="ECO:0000256" key="6">
    <source>
        <dbReference type="ARBA" id="ARBA00023118"/>
    </source>
</evidence>
<dbReference type="GO" id="GO:0043571">
    <property type="term" value="P:maintenance of CRISPR repeat elements"/>
    <property type="evidence" value="ECO:0007669"/>
    <property type="project" value="UniProtKB-UniRule"/>
</dbReference>
<dbReference type="Proteomes" id="UP000615026">
    <property type="component" value="Unassembled WGS sequence"/>
</dbReference>
<reference evidence="12" key="1">
    <citation type="submission" date="2020-10" db="EMBL/GenBank/DDBJ databases">
        <authorList>
            <person name="Castelo-Branco R."/>
            <person name="Eusebio N."/>
            <person name="Adriana R."/>
            <person name="Vieira A."/>
            <person name="Brugerolle De Fraissinette N."/>
            <person name="Rezende De Castro R."/>
            <person name="Schneider M.P."/>
            <person name="Vasconcelos V."/>
            <person name="Leao P.N."/>
        </authorList>
    </citation>
    <scope>NUCLEOTIDE SEQUENCE</scope>
    <source>
        <strain evidence="12">LEGE 11479</strain>
    </source>
</reference>
<dbReference type="PROSITE" id="PS50878">
    <property type="entry name" value="RT_POL"/>
    <property type="match status" value="1"/>
</dbReference>
<dbReference type="AlphaFoldDB" id="A0A929FCK0"/>
<keyword evidence="8 10" id="KW-0464">Manganese</keyword>
<dbReference type="InterPro" id="IPR000477">
    <property type="entry name" value="RT_dom"/>
</dbReference>
<accession>A0A929FCK0</accession>
<dbReference type="InterPro" id="IPR042206">
    <property type="entry name" value="CRISPR-assoc_Cas1_C"/>
</dbReference>
<evidence type="ECO:0000256" key="8">
    <source>
        <dbReference type="ARBA" id="ARBA00023211"/>
    </source>
</evidence>
<evidence type="ECO:0000313" key="12">
    <source>
        <dbReference type="EMBL" id="MBE9070147.1"/>
    </source>
</evidence>
<evidence type="ECO:0000256" key="10">
    <source>
        <dbReference type="HAMAP-Rule" id="MF_01470"/>
    </source>
</evidence>
<gene>
    <name evidence="10 12" type="primary">cas1</name>
    <name evidence="12" type="ORF">IQ260_26245</name>
</gene>
<comment type="similarity">
    <text evidence="10">Belongs to the CRISPR-associated endonuclease Cas1 family.</text>
</comment>
<evidence type="ECO:0000259" key="11">
    <source>
        <dbReference type="PROSITE" id="PS50878"/>
    </source>
</evidence>
<dbReference type="CDD" id="cd01651">
    <property type="entry name" value="RT_G2_intron"/>
    <property type="match status" value="1"/>
</dbReference>
<evidence type="ECO:0000256" key="9">
    <source>
        <dbReference type="ARBA" id="ARBA00038592"/>
    </source>
</evidence>
<dbReference type="GO" id="GO:0046872">
    <property type="term" value="F:metal ion binding"/>
    <property type="evidence" value="ECO:0007669"/>
    <property type="project" value="UniProtKB-UniRule"/>
</dbReference>
<evidence type="ECO:0000256" key="2">
    <source>
        <dbReference type="ARBA" id="ARBA00022723"/>
    </source>
</evidence>
<dbReference type="GO" id="GO:0016787">
    <property type="term" value="F:hydrolase activity"/>
    <property type="evidence" value="ECO:0007669"/>
    <property type="project" value="UniProtKB-KW"/>
</dbReference>
<sequence>MQVYSEHLHAAWGLVQRGSPAAGVDGITTDLFAGVAQEQLGQMHRQLRRDCYRASPAKGFFIAKKNGGQRLIGLSTVRDRVLQRYLLQSIYPRLEATFSHSAFAYRPGLSIYGAVDRVMADYGAQPTWVIKADIHQFFDNLSWGVLMGQLERLKIATGWVRLIEQQLKTGMVLQGQFYRPNKGVLQGGILSGALANLYLSEFDRLCLAADIPLVRYGDDCVAVCHSYLQANRSLGMMHDWLEDIYLTLNPEKTRIIAPDEGFVFLGHQFQAQQVIAPERKWLKKSKQKKKAQPVYGPPKACSIVKDAKQGPKHKKSTDEYWRDGMTTLYVTEQGAYLRVRHQQFQVFHERELRCSVPANSITHVVLFGACNVSHGAVRLALQRRIPLLYLSNKGRYFGRLQTTGQAKIDYLVQQVTKSQNEDFIRQQAQSIILGKLHNSRILLLRLNRRRKTELATKAIADLADLIKKMPTVETVESMLGYEGQGANLYFQAFASLLKGPFEFEKRTRRPPTDPINSLLSLGYTLLSQNVHAMTEAAGLHTHFGNLHTVKPNRPSLVCDLVEEFRAMVVDSLVAYLINSNIFTPEDFTPPDGRGGVYLHPDGLKRFLKHWEEKLQAQTVHPHTGYKVSHRRCFELQVWEYTTCITGERESYRPMVWKK</sequence>
<dbReference type="CDD" id="cd09634">
    <property type="entry name" value="Cas1_I-II-III"/>
    <property type="match status" value="1"/>
</dbReference>
<dbReference type="Gene3D" id="3.100.10.20">
    <property type="entry name" value="CRISPR-associated endonuclease Cas1, N-terminal domain"/>
    <property type="match status" value="1"/>
</dbReference>
<dbReference type="EMBL" id="JADEXP010000380">
    <property type="protein sequence ID" value="MBE9070147.1"/>
    <property type="molecule type" value="Genomic_DNA"/>
</dbReference>
<dbReference type="EC" id="3.1.-.-" evidence="10"/>
<comment type="function">
    <text evidence="10">CRISPR (clustered regularly interspaced short palindromic repeat), is an adaptive immune system that provides protection against mobile genetic elements (viruses, transposable elements and conjugative plasmids). CRISPR clusters contain spacers, sequences complementary to antecedent mobile elements, and target invading nucleic acids. CRISPR clusters are transcribed and processed into CRISPR RNA (crRNA). Acts as a dsDNA endonuclease. Involved in the integration of spacer DNA into the CRISPR cassette.</text>
</comment>
<feature type="binding site" evidence="10">
    <location>
        <position position="547"/>
    </location>
    <ligand>
        <name>Mn(2+)</name>
        <dbReference type="ChEBI" id="CHEBI:29035"/>
    </ligand>
</feature>
<keyword evidence="5 10" id="KW-0460">Magnesium</keyword>
<dbReference type="HAMAP" id="MF_01470">
    <property type="entry name" value="Cas1"/>
    <property type="match status" value="1"/>
</dbReference>
<feature type="binding site" evidence="10">
    <location>
        <position position="562"/>
    </location>
    <ligand>
        <name>Mn(2+)</name>
        <dbReference type="ChEBI" id="CHEBI:29035"/>
    </ligand>
</feature>
<dbReference type="GO" id="GO:0051607">
    <property type="term" value="P:defense response to virus"/>
    <property type="evidence" value="ECO:0007669"/>
    <property type="project" value="UniProtKB-UniRule"/>
</dbReference>
<keyword evidence="13" id="KW-1185">Reference proteome</keyword>
<keyword evidence="3 10" id="KW-0255">Endonuclease</keyword>
<evidence type="ECO:0000256" key="3">
    <source>
        <dbReference type="ARBA" id="ARBA00022759"/>
    </source>
</evidence>
<dbReference type="GO" id="GO:0003677">
    <property type="term" value="F:DNA binding"/>
    <property type="evidence" value="ECO:0007669"/>
    <property type="project" value="UniProtKB-KW"/>
</dbReference>
<proteinExistence type="inferred from homology"/>
<dbReference type="InterPro" id="IPR050646">
    <property type="entry name" value="Cas1"/>
</dbReference>
<comment type="caution">
    <text evidence="12">The sequence shown here is derived from an EMBL/GenBank/DDBJ whole genome shotgun (WGS) entry which is preliminary data.</text>
</comment>
<evidence type="ECO:0000256" key="7">
    <source>
        <dbReference type="ARBA" id="ARBA00023125"/>
    </source>
</evidence>
<dbReference type="SUPFAM" id="SSF56672">
    <property type="entry name" value="DNA/RNA polymerases"/>
    <property type="match status" value="1"/>
</dbReference>
<keyword evidence="7 10" id="KW-0238">DNA-binding</keyword>
<dbReference type="InterPro" id="IPR002729">
    <property type="entry name" value="CRISPR-assoc_Cas1"/>
</dbReference>
<protein>
    <recommendedName>
        <fullName evidence="10">CRISPR-associated endonuclease Cas1</fullName>
        <ecNumber evidence="10">3.1.-.-</ecNumber>
    </recommendedName>
</protein>
<keyword evidence="1 10" id="KW-0540">Nuclease</keyword>
<comment type="subunit">
    <text evidence="9 10">Homodimer, forms a heterotetramer with a Cas2 homodimer.</text>
</comment>
<evidence type="ECO:0000256" key="4">
    <source>
        <dbReference type="ARBA" id="ARBA00022801"/>
    </source>
</evidence>
<dbReference type="Gene3D" id="1.20.120.920">
    <property type="entry name" value="CRISPR-associated endonuclease Cas1, C-terminal domain"/>
    <property type="match status" value="1"/>
</dbReference>
<dbReference type="NCBIfam" id="TIGR00287">
    <property type="entry name" value="cas1"/>
    <property type="match status" value="1"/>
</dbReference>
<dbReference type="PANTHER" id="PTHR34353">
    <property type="entry name" value="CRISPR-ASSOCIATED ENDONUCLEASE CAS1 1"/>
    <property type="match status" value="1"/>
</dbReference>
<organism evidence="12 13">
    <name type="scientific">Leptolyngbya cf. ectocarpi LEGE 11479</name>
    <dbReference type="NCBI Taxonomy" id="1828722"/>
    <lineage>
        <taxon>Bacteria</taxon>
        <taxon>Bacillati</taxon>
        <taxon>Cyanobacteriota</taxon>
        <taxon>Cyanophyceae</taxon>
        <taxon>Leptolyngbyales</taxon>
        <taxon>Leptolyngbyaceae</taxon>
        <taxon>Leptolyngbya group</taxon>
        <taxon>Leptolyngbya</taxon>
    </lineage>
</organism>
<feature type="binding site" evidence="10">
    <location>
        <position position="482"/>
    </location>
    <ligand>
        <name>Mn(2+)</name>
        <dbReference type="ChEBI" id="CHEBI:29035"/>
    </ligand>
</feature>
<evidence type="ECO:0000313" key="13">
    <source>
        <dbReference type="Proteomes" id="UP000615026"/>
    </source>
</evidence>
<dbReference type="Pfam" id="PF01867">
    <property type="entry name" value="Cas_Cas1"/>
    <property type="match status" value="1"/>
</dbReference>
<keyword evidence="6 10" id="KW-0051">Antiviral defense</keyword>
<dbReference type="PANTHER" id="PTHR34353:SF2">
    <property type="entry name" value="CRISPR-ASSOCIATED ENDONUCLEASE CAS1 1"/>
    <property type="match status" value="1"/>
</dbReference>
<keyword evidence="4 10" id="KW-0378">Hydrolase</keyword>
<keyword evidence="2 10" id="KW-0479">Metal-binding</keyword>
<evidence type="ECO:0000256" key="1">
    <source>
        <dbReference type="ARBA" id="ARBA00022722"/>
    </source>
</evidence>
<dbReference type="GO" id="GO:0004519">
    <property type="term" value="F:endonuclease activity"/>
    <property type="evidence" value="ECO:0007669"/>
    <property type="project" value="UniProtKB-UniRule"/>
</dbReference>
<evidence type="ECO:0000256" key="5">
    <source>
        <dbReference type="ARBA" id="ARBA00022842"/>
    </source>
</evidence>